<name>A0ABX1Y714_9BACL</name>
<proteinExistence type="predicted"/>
<evidence type="ECO:0000256" key="1">
    <source>
        <dbReference type="ARBA" id="ARBA00004496"/>
    </source>
</evidence>
<dbReference type="SUPFAM" id="SSF51261">
    <property type="entry name" value="Duplicated hybrid motif"/>
    <property type="match status" value="1"/>
</dbReference>
<dbReference type="Pfam" id="PF00358">
    <property type="entry name" value="PTS_EIIA_1"/>
    <property type="match status" value="1"/>
</dbReference>
<keyword evidence="6" id="KW-0418">Kinase</keyword>
<feature type="domain" description="PTS EIIA type-1" evidence="7">
    <location>
        <begin position="33"/>
        <end position="137"/>
    </location>
</feature>
<dbReference type="PANTHER" id="PTHR45008:SF1">
    <property type="entry name" value="PTS SYSTEM GLUCOSE-SPECIFIC EIIA COMPONENT"/>
    <property type="match status" value="1"/>
</dbReference>
<keyword evidence="3 8" id="KW-0762">Sugar transport</keyword>
<evidence type="ECO:0000256" key="5">
    <source>
        <dbReference type="ARBA" id="ARBA00022683"/>
    </source>
</evidence>
<gene>
    <name evidence="8" type="ORF">GC098_35950</name>
</gene>
<reference evidence="8 9" key="1">
    <citation type="submission" date="2019-10" db="EMBL/GenBank/DDBJ databases">
        <title>Description of Paenibacillus terrestris sp. nov.</title>
        <authorList>
            <person name="Carlier A."/>
            <person name="Qi S."/>
        </authorList>
    </citation>
    <scope>NUCLEOTIDE SEQUENCE [LARGE SCALE GENOMIC DNA]</scope>
    <source>
        <strain evidence="8 9">LMG 31458</strain>
    </source>
</reference>
<dbReference type="EMBL" id="WHOA01000246">
    <property type="protein sequence ID" value="NOU76695.1"/>
    <property type="molecule type" value="Genomic_DNA"/>
</dbReference>
<organism evidence="8 9">
    <name type="scientific">Paenibacillus phytorum</name>
    <dbReference type="NCBI Taxonomy" id="2654977"/>
    <lineage>
        <taxon>Bacteria</taxon>
        <taxon>Bacillati</taxon>
        <taxon>Bacillota</taxon>
        <taxon>Bacilli</taxon>
        <taxon>Bacillales</taxon>
        <taxon>Paenibacillaceae</taxon>
        <taxon>Paenibacillus</taxon>
    </lineage>
</organism>
<evidence type="ECO:0000256" key="4">
    <source>
        <dbReference type="ARBA" id="ARBA00022679"/>
    </source>
</evidence>
<sequence>MLSKWLGTKQGQPEEIILSPLSGKVLKLADVPDPVFSTMLREHGIAIEPVAGIVLSPVDGEVVAILPSKHAVVMRSINGVELIIHIGLDTVSMRGEGFHAHVQKGDRVITGQPLIDFSPELVKRKATSAITPIFIINPEVIDWLDIQFPDLAKAGVTPLMRIRLKH</sequence>
<dbReference type="InterPro" id="IPR011055">
    <property type="entry name" value="Dup_hybrid_motif"/>
</dbReference>
<dbReference type="Proteomes" id="UP000616779">
    <property type="component" value="Unassembled WGS sequence"/>
</dbReference>
<dbReference type="PANTHER" id="PTHR45008">
    <property type="entry name" value="PTS SYSTEM GLUCOSE-SPECIFIC EIIA COMPONENT"/>
    <property type="match status" value="1"/>
</dbReference>
<evidence type="ECO:0000313" key="9">
    <source>
        <dbReference type="Proteomes" id="UP000616779"/>
    </source>
</evidence>
<accession>A0ABX1Y714</accession>
<dbReference type="PROSITE" id="PS00371">
    <property type="entry name" value="PTS_EIIA_TYPE_1_HIS"/>
    <property type="match status" value="1"/>
</dbReference>
<evidence type="ECO:0000313" key="8">
    <source>
        <dbReference type="EMBL" id="NOU76695.1"/>
    </source>
</evidence>
<comment type="subcellular location">
    <subcellularLocation>
        <location evidence="1">Cytoplasm</location>
    </subcellularLocation>
</comment>
<dbReference type="PROSITE" id="PS51093">
    <property type="entry name" value="PTS_EIIA_TYPE_1"/>
    <property type="match status" value="1"/>
</dbReference>
<protein>
    <submittedName>
        <fullName evidence="8">PTS glucose transporter subunit IIA</fullName>
    </submittedName>
</protein>
<keyword evidence="2" id="KW-0813">Transport</keyword>
<keyword evidence="9" id="KW-1185">Reference proteome</keyword>
<evidence type="ECO:0000256" key="2">
    <source>
        <dbReference type="ARBA" id="ARBA00022448"/>
    </source>
</evidence>
<evidence type="ECO:0000256" key="6">
    <source>
        <dbReference type="ARBA" id="ARBA00022777"/>
    </source>
</evidence>
<dbReference type="InterPro" id="IPR050890">
    <property type="entry name" value="PTS_EIIA_component"/>
</dbReference>
<dbReference type="NCBIfam" id="TIGR00830">
    <property type="entry name" value="PTBA"/>
    <property type="match status" value="1"/>
</dbReference>
<evidence type="ECO:0000259" key="7">
    <source>
        <dbReference type="PROSITE" id="PS51093"/>
    </source>
</evidence>
<dbReference type="InterPro" id="IPR001127">
    <property type="entry name" value="PTS_EIIA_1_perm"/>
</dbReference>
<comment type="caution">
    <text evidence="8">The sequence shown here is derived from an EMBL/GenBank/DDBJ whole genome shotgun (WGS) entry which is preliminary data.</text>
</comment>
<evidence type="ECO:0000256" key="3">
    <source>
        <dbReference type="ARBA" id="ARBA00022597"/>
    </source>
</evidence>
<keyword evidence="4" id="KW-0808">Transferase</keyword>
<dbReference type="Gene3D" id="2.70.70.10">
    <property type="entry name" value="Glucose Permease (Domain IIA)"/>
    <property type="match status" value="1"/>
</dbReference>
<keyword evidence="5" id="KW-0598">Phosphotransferase system</keyword>